<dbReference type="EMBL" id="HACA01020502">
    <property type="protein sequence ID" value="CDW37863.1"/>
    <property type="molecule type" value="Transcribed_RNA"/>
</dbReference>
<name>A0A0K2UI22_LEPSM</name>
<proteinExistence type="predicted"/>
<reference evidence="1" key="1">
    <citation type="submission" date="2014-05" db="EMBL/GenBank/DDBJ databases">
        <authorList>
            <person name="Chronopoulou M."/>
        </authorList>
    </citation>
    <scope>NUCLEOTIDE SEQUENCE</scope>
    <source>
        <tissue evidence="1">Whole organism</tissue>
    </source>
</reference>
<organism evidence="1">
    <name type="scientific">Lepeophtheirus salmonis</name>
    <name type="common">Salmon louse</name>
    <name type="synonym">Caligus salmonis</name>
    <dbReference type="NCBI Taxonomy" id="72036"/>
    <lineage>
        <taxon>Eukaryota</taxon>
        <taxon>Metazoa</taxon>
        <taxon>Ecdysozoa</taxon>
        <taxon>Arthropoda</taxon>
        <taxon>Crustacea</taxon>
        <taxon>Multicrustacea</taxon>
        <taxon>Hexanauplia</taxon>
        <taxon>Copepoda</taxon>
        <taxon>Siphonostomatoida</taxon>
        <taxon>Caligidae</taxon>
        <taxon>Lepeophtheirus</taxon>
    </lineage>
</organism>
<sequence>MILWERHDVKK</sequence>
<protein>
    <submittedName>
        <fullName evidence="1">Uncharacterized protein</fullName>
    </submittedName>
</protein>
<evidence type="ECO:0000313" key="1">
    <source>
        <dbReference type="EMBL" id="CDW37863.1"/>
    </source>
</evidence>
<accession>A0A0K2UI22</accession>